<evidence type="ECO:0000259" key="2">
    <source>
        <dbReference type="PROSITE" id="PS50994"/>
    </source>
</evidence>
<gene>
    <name evidence="3" type="primary">pol_1738</name>
    <name evidence="3" type="ORF">CK203_083188</name>
</gene>
<protein>
    <submittedName>
        <fullName evidence="3">Pro-Pol polyprotein</fullName>
    </submittedName>
</protein>
<dbReference type="Proteomes" id="UP000288805">
    <property type="component" value="Unassembled WGS sequence"/>
</dbReference>
<comment type="caution">
    <text evidence="3">The sequence shown here is derived from an EMBL/GenBank/DDBJ whole genome shotgun (WGS) entry which is preliminary data.</text>
</comment>
<reference evidence="3 4" key="1">
    <citation type="journal article" date="2018" name="PLoS Genet.">
        <title>Population sequencing reveals clonal diversity and ancestral inbreeding in the grapevine cultivar Chardonnay.</title>
        <authorList>
            <person name="Roach M.J."/>
            <person name="Johnson D.L."/>
            <person name="Bohlmann J."/>
            <person name="van Vuuren H.J."/>
            <person name="Jones S.J."/>
            <person name="Pretorius I.S."/>
            <person name="Schmidt S.A."/>
            <person name="Borneman A.R."/>
        </authorList>
    </citation>
    <scope>NUCLEOTIDE SEQUENCE [LARGE SCALE GENOMIC DNA]</scope>
    <source>
        <strain evidence="4">cv. Chardonnay</strain>
        <tissue evidence="3">Leaf</tissue>
    </source>
</reference>
<dbReference type="InterPro" id="IPR001584">
    <property type="entry name" value="Integrase_cat-core"/>
</dbReference>
<evidence type="ECO:0000313" key="4">
    <source>
        <dbReference type="Proteomes" id="UP000288805"/>
    </source>
</evidence>
<sequence length="481" mass="54435">MRVLQSGFWWPSLFKDAHEVSKGCDKCQRLGKLSRRNMMPLNPILIVDLFYVWGIDFMGPFPMSFGHSYILVGVDYVSKWVEAIPCRTNDHKVVLKFLKENIFSRFGVPKAIISDGGTHFCNKPFEALLAKYGIKHKVATPYHPQTSGQVELANREIKNILMKVVNTNRKDWSVKLLDSLWAYRTAYKTILGMSPYRLVYGKACHLPVEIEFKAWWAIKKLNMDLTKAGLKRSLDLNELEELRNDAYLNSKIAKEKLKRWHDQLVTKKEFFKGQRVLLYDSKLHLFPGKLKSRWVGPFVIHQVHSHGVIELLNSKVQRPSRYESSQAHKCGEKVLFQYLYHGTDTGASSSASQRGAHSQRGGRSTPSQPAQTPVPSTQHGYGTRQSSGSSRAPVPPPVSSPPPKRTRISGLGESSRAPPSPPTSTIPGPSHLAEVLKRPMIAGPPLPGNTDIRYRSFHDEICMEHETLCLLPELEESYRLL</sequence>
<dbReference type="Pfam" id="PF00665">
    <property type="entry name" value="rve"/>
    <property type="match status" value="1"/>
</dbReference>
<feature type="compositionally biased region" description="Pro residues" evidence="1">
    <location>
        <begin position="393"/>
        <end position="403"/>
    </location>
</feature>
<feature type="compositionally biased region" description="Polar residues" evidence="1">
    <location>
        <begin position="346"/>
        <end position="385"/>
    </location>
</feature>
<feature type="region of interest" description="Disordered" evidence="1">
    <location>
        <begin position="346"/>
        <end position="430"/>
    </location>
</feature>
<dbReference type="InterPro" id="IPR036397">
    <property type="entry name" value="RNaseH_sf"/>
</dbReference>
<dbReference type="InterPro" id="IPR052160">
    <property type="entry name" value="Gypsy_RT_Integrase-like"/>
</dbReference>
<evidence type="ECO:0000256" key="1">
    <source>
        <dbReference type="SAM" id="MobiDB-lite"/>
    </source>
</evidence>
<dbReference type="EMBL" id="QGNW01001469">
    <property type="protein sequence ID" value="RVW39900.1"/>
    <property type="molecule type" value="Genomic_DNA"/>
</dbReference>
<organism evidence="3 4">
    <name type="scientific">Vitis vinifera</name>
    <name type="common">Grape</name>
    <dbReference type="NCBI Taxonomy" id="29760"/>
    <lineage>
        <taxon>Eukaryota</taxon>
        <taxon>Viridiplantae</taxon>
        <taxon>Streptophyta</taxon>
        <taxon>Embryophyta</taxon>
        <taxon>Tracheophyta</taxon>
        <taxon>Spermatophyta</taxon>
        <taxon>Magnoliopsida</taxon>
        <taxon>eudicotyledons</taxon>
        <taxon>Gunneridae</taxon>
        <taxon>Pentapetalae</taxon>
        <taxon>rosids</taxon>
        <taxon>Vitales</taxon>
        <taxon>Vitaceae</taxon>
        <taxon>Viteae</taxon>
        <taxon>Vitis</taxon>
    </lineage>
</organism>
<dbReference type="SUPFAM" id="SSF53098">
    <property type="entry name" value="Ribonuclease H-like"/>
    <property type="match status" value="1"/>
</dbReference>
<dbReference type="Gene3D" id="3.30.420.10">
    <property type="entry name" value="Ribonuclease H-like superfamily/Ribonuclease H"/>
    <property type="match status" value="1"/>
</dbReference>
<accession>A0A438DWW6</accession>
<dbReference type="GO" id="GO:0003676">
    <property type="term" value="F:nucleic acid binding"/>
    <property type="evidence" value="ECO:0007669"/>
    <property type="project" value="InterPro"/>
</dbReference>
<feature type="domain" description="Integrase catalytic" evidence="2">
    <location>
        <begin position="39"/>
        <end position="203"/>
    </location>
</feature>
<dbReference type="PROSITE" id="PS50994">
    <property type="entry name" value="INTEGRASE"/>
    <property type="match status" value="1"/>
</dbReference>
<name>A0A438DWW6_VITVI</name>
<evidence type="ECO:0000313" key="3">
    <source>
        <dbReference type="EMBL" id="RVW39900.1"/>
    </source>
</evidence>
<dbReference type="PANTHER" id="PTHR47266">
    <property type="entry name" value="ENDONUCLEASE-RELATED"/>
    <property type="match status" value="1"/>
</dbReference>
<proteinExistence type="predicted"/>
<dbReference type="AlphaFoldDB" id="A0A438DWW6"/>
<dbReference type="GO" id="GO:0015074">
    <property type="term" value="P:DNA integration"/>
    <property type="evidence" value="ECO:0007669"/>
    <property type="project" value="InterPro"/>
</dbReference>
<dbReference type="InterPro" id="IPR012337">
    <property type="entry name" value="RNaseH-like_sf"/>
</dbReference>
<dbReference type="Gene3D" id="1.10.340.70">
    <property type="match status" value="1"/>
</dbReference>